<dbReference type="RefSeq" id="WP_201427715.1">
    <property type="nucleotide sequence ID" value="NZ_JAEQMG010000098.1"/>
</dbReference>
<keyword evidence="7 8" id="KW-0472">Membrane</keyword>
<feature type="transmembrane region" description="Helical" evidence="8">
    <location>
        <begin position="134"/>
        <end position="159"/>
    </location>
</feature>
<sequence length="171" mass="19177">MSDRANSFFRYLAYVIEIIVAFALSTTPHLLPEIFGAKPVLPVCVALTAAIFEREIAAMLIGMTAGILADISYTNSIGLFTITLTVVCFIVGYAANNLIMANFPNFLLYAAVTIGALFMLYYLVRFIIPGLDDGWLYFTRHLISRMVLTWICTIPFYFLNKLIQKRLNPEG</sequence>
<proteinExistence type="inferred from homology"/>
<evidence type="ECO:0000256" key="3">
    <source>
        <dbReference type="ARBA" id="ARBA00022475"/>
    </source>
</evidence>
<evidence type="ECO:0000256" key="4">
    <source>
        <dbReference type="ARBA" id="ARBA00022692"/>
    </source>
</evidence>
<comment type="caution">
    <text evidence="9">The sequence shown here is derived from an EMBL/GenBank/DDBJ whole genome shotgun (WGS) entry which is preliminary data.</text>
</comment>
<name>A0A934WS35_9FIRM</name>
<reference evidence="9" key="1">
    <citation type="submission" date="2021-01" db="EMBL/GenBank/DDBJ databases">
        <title>Genome public.</title>
        <authorList>
            <person name="Liu C."/>
            <person name="Sun Q."/>
        </authorList>
    </citation>
    <scope>NUCLEOTIDE SEQUENCE</scope>
    <source>
        <strain evidence="9">M6</strain>
    </source>
</reference>
<evidence type="ECO:0000256" key="1">
    <source>
        <dbReference type="ARBA" id="ARBA00004651"/>
    </source>
</evidence>
<evidence type="ECO:0000256" key="2">
    <source>
        <dbReference type="ARBA" id="ARBA00007776"/>
    </source>
</evidence>
<evidence type="ECO:0000256" key="8">
    <source>
        <dbReference type="SAM" id="Phobius"/>
    </source>
</evidence>
<evidence type="ECO:0000256" key="7">
    <source>
        <dbReference type="ARBA" id="ARBA00023136"/>
    </source>
</evidence>
<feature type="transmembrane region" description="Helical" evidence="8">
    <location>
        <begin position="75"/>
        <end position="94"/>
    </location>
</feature>
<dbReference type="GO" id="GO:0005886">
    <property type="term" value="C:plasma membrane"/>
    <property type="evidence" value="ECO:0007669"/>
    <property type="project" value="UniProtKB-SubCell"/>
</dbReference>
<dbReference type="EMBL" id="JAEQMG010000098">
    <property type="protein sequence ID" value="MBK6088903.1"/>
    <property type="molecule type" value="Genomic_DNA"/>
</dbReference>
<comment type="subcellular location">
    <subcellularLocation>
        <location evidence="1">Cell membrane</location>
        <topology evidence="1">Multi-pass membrane protein</topology>
    </subcellularLocation>
</comment>
<keyword evidence="6 8" id="KW-1133">Transmembrane helix</keyword>
<evidence type="ECO:0000313" key="10">
    <source>
        <dbReference type="Proteomes" id="UP000633365"/>
    </source>
</evidence>
<keyword evidence="5" id="KW-0133">Cell shape</keyword>
<feature type="transmembrane region" description="Helical" evidence="8">
    <location>
        <begin position="106"/>
        <end position="128"/>
    </location>
</feature>
<evidence type="ECO:0000256" key="5">
    <source>
        <dbReference type="ARBA" id="ARBA00022960"/>
    </source>
</evidence>
<dbReference type="AlphaFoldDB" id="A0A934WS35"/>
<feature type="transmembrane region" description="Helical" evidence="8">
    <location>
        <begin position="12"/>
        <end position="31"/>
    </location>
</feature>
<dbReference type="InterPro" id="IPR007227">
    <property type="entry name" value="Cell_shape_determining_MreD"/>
</dbReference>
<protein>
    <submittedName>
        <fullName evidence="9">Rod shape-determining protein MreD</fullName>
    </submittedName>
</protein>
<dbReference type="GO" id="GO:0008360">
    <property type="term" value="P:regulation of cell shape"/>
    <property type="evidence" value="ECO:0007669"/>
    <property type="project" value="UniProtKB-KW"/>
</dbReference>
<gene>
    <name evidence="9" type="primary">mreD</name>
    <name evidence="9" type="ORF">JKK62_09640</name>
</gene>
<evidence type="ECO:0000313" key="9">
    <source>
        <dbReference type="EMBL" id="MBK6088903.1"/>
    </source>
</evidence>
<dbReference type="NCBIfam" id="TIGR03426">
    <property type="entry name" value="shape_MreD"/>
    <property type="match status" value="1"/>
</dbReference>
<evidence type="ECO:0000256" key="6">
    <source>
        <dbReference type="ARBA" id="ARBA00022989"/>
    </source>
</evidence>
<dbReference type="Pfam" id="PF04093">
    <property type="entry name" value="MreD"/>
    <property type="match status" value="1"/>
</dbReference>
<comment type="similarity">
    <text evidence="2">Belongs to the MreD family.</text>
</comment>
<accession>A0A934WS35</accession>
<keyword evidence="4 8" id="KW-0812">Transmembrane</keyword>
<organism evidence="9 10">
    <name type="scientific">Ruminococcus difficilis</name>
    <dbReference type="NCBI Taxonomy" id="2763069"/>
    <lineage>
        <taxon>Bacteria</taxon>
        <taxon>Bacillati</taxon>
        <taxon>Bacillota</taxon>
        <taxon>Clostridia</taxon>
        <taxon>Eubacteriales</taxon>
        <taxon>Oscillospiraceae</taxon>
        <taxon>Ruminococcus</taxon>
    </lineage>
</organism>
<keyword evidence="3" id="KW-1003">Cell membrane</keyword>
<dbReference type="Proteomes" id="UP000633365">
    <property type="component" value="Unassembled WGS sequence"/>
</dbReference>
<keyword evidence="10" id="KW-1185">Reference proteome</keyword>